<organism evidence="2 3">
    <name type="scientific">Chthoniobacter flavus Ellin428</name>
    <dbReference type="NCBI Taxonomy" id="497964"/>
    <lineage>
        <taxon>Bacteria</taxon>
        <taxon>Pseudomonadati</taxon>
        <taxon>Verrucomicrobiota</taxon>
        <taxon>Spartobacteria</taxon>
        <taxon>Chthoniobacterales</taxon>
        <taxon>Chthoniobacteraceae</taxon>
        <taxon>Chthoniobacter</taxon>
    </lineage>
</organism>
<evidence type="ECO:0000313" key="3">
    <source>
        <dbReference type="Proteomes" id="UP000005824"/>
    </source>
</evidence>
<sequence length="96" mass="11370">MKRFIIVLRLTWRLIVLGKKGTAIIEQTNFWSKQLDAIFDDLQSAHERRDYVAFSKAYARWQICRRRYYEEGKELHRGLTEGPDSQPSTINSQLLP</sequence>
<name>B4DA61_9BACT</name>
<protein>
    <submittedName>
        <fullName evidence="2">Uncharacterized protein</fullName>
    </submittedName>
</protein>
<dbReference type="Proteomes" id="UP000005824">
    <property type="component" value="Unassembled WGS sequence"/>
</dbReference>
<dbReference type="STRING" id="497964.CfE428DRAFT_5801"/>
<dbReference type="InParanoid" id="B4DA61"/>
<accession>B4DA61</accession>
<gene>
    <name evidence="2" type="ORF">CfE428DRAFT_5801</name>
</gene>
<dbReference type="RefSeq" id="WP_006983122.1">
    <property type="nucleotide sequence ID" value="NZ_ABVL01000029.1"/>
</dbReference>
<reference evidence="2 3" key="1">
    <citation type="journal article" date="2011" name="J. Bacteriol.">
        <title>Genome sequence of Chthoniobacter flavus Ellin428, an aerobic heterotrophic soil bacterium.</title>
        <authorList>
            <person name="Kant R."/>
            <person name="van Passel M.W."/>
            <person name="Palva A."/>
            <person name="Lucas S."/>
            <person name="Lapidus A."/>
            <person name="Glavina Del Rio T."/>
            <person name="Dalin E."/>
            <person name="Tice H."/>
            <person name="Bruce D."/>
            <person name="Goodwin L."/>
            <person name="Pitluck S."/>
            <person name="Larimer F.W."/>
            <person name="Land M.L."/>
            <person name="Hauser L."/>
            <person name="Sangwan P."/>
            <person name="de Vos W.M."/>
            <person name="Janssen P.H."/>
            <person name="Smidt H."/>
        </authorList>
    </citation>
    <scope>NUCLEOTIDE SEQUENCE [LARGE SCALE GENOMIC DNA]</scope>
    <source>
        <strain evidence="2 3">Ellin428</strain>
    </source>
</reference>
<keyword evidence="3" id="KW-1185">Reference proteome</keyword>
<dbReference type="AlphaFoldDB" id="B4DA61"/>
<proteinExistence type="predicted"/>
<comment type="caution">
    <text evidence="2">The sequence shown here is derived from an EMBL/GenBank/DDBJ whole genome shotgun (WGS) entry which is preliminary data.</text>
</comment>
<feature type="compositionally biased region" description="Polar residues" evidence="1">
    <location>
        <begin position="83"/>
        <end position="96"/>
    </location>
</feature>
<evidence type="ECO:0000256" key="1">
    <source>
        <dbReference type="SAM" id="MobiDB-lite"/>
    </source>
</evidence>
<dbReference type="EMBL" id="ABVL01000029">
    <property type="protein sequence ID" value="EDY16688.1"/>
    <property type="molecule type" value="Genomic_DNA"/>
</dbReference>
<feature type="region of interest" description="Disordered" evidence="1">
    <location>
        <begin position="77"/>
        <end position="96"/>
    </location>
</feature>
<evidence type="ECO:0000313" key="2">
    <source>
        <dbReference type="EMBL" id="EDY16688.1"/>
    </source>
</evidence>